<feature type="region of interest" description="Disordered" evidence="1">
    <location>
        <begin position="60"/>
        <end position="88"/>
    </location>
</feature>
<dbReference type="EMBL" id="JAMKFE010000019">
    <property type="protein sequence ID" value="MCM5682404.1"/>
    <property type="molecule type" value="Genomic_DNA"/>
</dbReference>
<dbReference type="Proteomes" id="UP001165541">
    <property type="component" value="Unassembled WGS sequence"/>
</dbReference>
<evidence type="ECO:0000256" key="1">
    <source>
        <dbReference type="SAM" id="MobiDB-lite"/>
    </source>
</evidence>
<accession>A0ABT0YUH5</accession>
<keyword evidence="2" id="KW-0812">Transmembrane</keyword>
<gene>
    <name evidence="3" type="ORF">M8A51_22990</name>
</gene>
<evidence type="ECO:0000313" key="4">
    <source>
        <dbReference type="Proteomes" id="UP001165541"/>
    </source>
</evidence>
<keyword evidence="4" id="KW-1185">Reference proteome</keyword>
<reference evidence="3" key="1">
    <citation type="submission" date="2022-05" db="EMBL/GenBank/DDBJ databases">
        <title>Schlegelella sp. nov., isolated from mangrove soil.</title>
        <authorList>
            <person name="Liu Y."/>
            <person name="Ge X."/>
            <person name="Liu W."/>
        </authorList>
    </citation>
    <scope>NUCLEOTIDE SEQUENCE</scope>
    <source>
        <strain evidence="3">S2-27</strain>
    </source>
</reference>
<keyword evidence="2" id="KW-0472">Membrane</keyword>
<proteinExistence type="predicted"/>
<sequence>MRLTPILRRAFDPHRVSRAHPLVALLRWLVVGALCAWLAGTLLLGQEAYAQAQAPAAPAAAPAEAPAPAAPAKPAPEAGAAQDTPEAPSRPLAINRLKIGTLVEFDTRHGTVRDALHYLLEPTHYRLTTDTVDAAYSAEVLRRPLPKIVHKAGVMSIEAAALLLIGEENRLVVDHTDRLIAIERMPADDTQAAFAHP</sequence>
<evidence type="ECO:0000313" key="3">
    <source>
        <dbReference type="EMBL" id="MCM5682404.1"/>
    </source>
</evidence>
<evidence type="ECO:0000256" key="2">
    <source>
        <dbReference type="SAM" id="Phobius"/>
    </source>
</evidence>
<comment type="caution">
    <text evidence="3">The sequence shown here is derived from an EMBL/GenBank/DDBJ whole genome shotgun (WGS) entry which is preliminary data.</text>
</comment>
<dbReference type="RefSeq" id="WP_251780881.1">
    <property type="nucleotide sequence ID" value="NZ_JAMKFE010000019.1"/>
</dbReference>
<organism evidence="3 4">
    <name type="scientific">Caldimonas mangrovi</name>
    <dbReference type="NCBI Taxonomy" id="2944811"/>
    <lineage>
        <taxon>Bacteria</taxon>
        <taxon>Pseudomonadati</taxon>
        <taxon>Pseudomonadota</taxon>
        <taxon>Betaproteobacteria</taxon>
        <taxon>Burkholderiales</taxon>
        <taxon>Sphaerotilaceae</taxon>
        <taxon>Caldimonas</taxon>
    </lineage>
</organism>
<protein>
    <submittedName>
        <fullName evidence="3">Uncharacterized protein</fullName>
    </submittedName>
</protein>
<keyword evidence="2" id="KW-1133">Transmembrane helix</keyword>
<feature type="transmembrane region" description="Helical" evidence="2">
    <location>
        <begin position="21"/>
        <end position="44"/>
    </location>
</feature>
<name>A0ABT0YUH5_9BURK</name>